<accession>A0A1R3HZJ3</accession>
<comment type="caution">
    <text evidence="1">The sequence shown here is derived from an EMBL/GenBank/DDBJ whole genome shotgun (WGS) entry which is preliminary data.</text>
</comment>
<dbReference type="Gene3D" id="3.40.50.2000">
    <property type="entry name" value="Glycogen Phosphorylase B"/>
    <property type="match status" value="1"/>
</dbReference>
<sequence>MAGSFWPEDEICQKWLDQQPPGSVIYVAFGSFTELALGLELSNRPFLWVVRPDITKGIESDELYPKGFKERVGSRGKMVGNWAPQRDQYISPQGYSSYQYPVAGDQ</sequence>
<organism evidence="1 2">
    <name type="scientific">Corchorus olitorius</name>
    <dbReference type="NCBI Taxonomy" id="93759"/>
    <lineage>
        <taxon>Eukaryota</taxon>
        <taxon>Viridiplantae</taxon>
        <taxon>Streptophyta</taxon>
        <taxon>Embryophyta</taxon>
        <taxon>Tracheophyta</taxon>
        <taxon>Spermatophyta</taxon>
        <taxon>Magnoliopsida</taxon>
        <taxon>eudicotyledons</taxon>
        <taxon>Gunneridae</taxon>
        <taxon>Pentapetalae</taxon>
        <taxon>rosids</taxon>
        <taxon>malvids</taxon>
        <taxon>Malvales</taxon>
        <taxon>Malvaceae</taxon>
        <taxon>Grewioideae</taxon>
        <taxon>Apeibeae</taxon>
        <taxon>Corchorus</taxon>
    </lineage>
</organism>
<reference evidence="2" key="1">
    <citation type="submission" date="2013-09" db="EMBL/GenBank/DDBJ databases">
        <title>Corchorus olitorius genome sequencing.</title>
        <authorList>
            <person name="Alam M."/>
            <person name="Haque M.S."/>
            <person name="Islam M.S."/>
            <person name="Emdad E.M."/>
            <person name="Islam M.M."/>
            <person name="Ahmed B."/>
            <person name="Halim A."/>
            <person name="Hossen Q.M.M."/>
            <person name="Hossain M.Z."/>
            <person name="Ahmed R."/>
            <person name="Khan M.M."/>
            <person name="Islam R."/>
            <person name="Rashid M.M."/>
            <person name="Khan S.A."/>
            <person name="Rahman M.S."/>
            <person name="Alam M."/>
            <person name="Yahiya A.S."/>
            <person name="Khan M.S."/>
            <person name="Azam M.S."/>
            <person name="Haque T."/>
            <person name="Lashkar M.Z.H."/>
            <person name="Akhand A.I."/>
            <person name="Morshed G."/>
            <person name="Roy S."/>
            <person name="Uddin K.S."/>
            <person name="Rabeya T."/>
            <person name="Hossain A.S."/>
            <person name="Chowdhury A."/>
            <person name="Snigdha A.R."/>
            <person name="Mortoza M.S."/>
            <person name="Matin S.A."/>
            <person name="Hoque S.M.E."/>
            <person name="Islam M.K."/>
            <person name="Roy D.K."/>
            <person name="Haider R."/>
            <person name="Moosa M.M."/>
            <person name="Elias S.M."/>
            <person name="Hasan A.M."/>
            <person name="Jahan S."/>
            <person name="Shafiuddin M."/>
            <person name="Mahmood N."/>
            <person name="Shommy N.S."/>
        </authorList>
    </citation>
    <scope>NUCLEOTIDE SEQUENCE [LARGE SCALE GENOMIC DNA]</scope>
    <source>
        <strain evidence="2">cv. O-4</strain>
    </source>
</reference>
<dbReference type="PANTHER" id="PTHR48045">
    <property type="entry name" value="UDP-GLYCOSYLTRANSFERASE 72B1"/>
    <property type="match status" value="1"/>
</dbReference>
<dbReference type="Proteomes" id="UP000187203">
    <property type="component" value="Unassembled WGS sequence"/>
</dbReference>
<gene>
    <name evidence="1" type="ORF">COLO4_25887</name>
</gene>
<dbReference type="STRING" id="93759.A0A1R3HZJ3"/>
<proteinExistence type="predicted"/>
<dbReference type="PANTHER" id="PTHR48045:SF21">
    <property type="entry name" value="UDP-GLYCOSYLTRANSFERASE 83A1"/>
    <property type="match status" value="1"/>
</dbReference>
<dbReference type="EMBL" id="AWUE01019160">
    <property type="protein sequence ID" value="OMO75763.1"/>
    <property type="molecule type" value="Genomic_DNA"/>
</dbReference>
<evidence type="ECO:0000313" key="2">
    <source>
        <dbReference type="Proteomes" id="UP000187203"/>
    </source>
</evidence>
<dbReference type="OrthoDB" id="5835829at2759"/>
<dbReference type="AlphaFoldDB" id="A0A1R3HZJ3"/>
<protein>
    <submittedName>
        <fullName evidence="1">UDP-glucuronosyl/UDP-glucosyltransferase</fullName>
    </submittedName>
</protein>
<evidence type="ECO:0000313" key="1">
    <source>
        <dbReference type="EMBL" id="OMO75763.1"/>
    </source>
</evidence>
<name>A0A1R3HZJ3_9ROSI</name>
<dbReference type="SUPFAM" id="SSF53756">
    <property type="entry name" value="UDP-Glycosyltransferase/glycogen phosphorylase"/>
    <property type="match status" value="1"/>
</dbReference>
<keyword evidence="2" id="KW-1185">Reference proteome</keyword>